<dbReference type="OrthoDB" id="2506647at2759"/>
<reference evidence="2" key="1">
    <citation type="submission" date="2014-05" db="EMBL/GenBank/DDBJ databases">
        <authorList>
            <person name="Chronopoulou M."/>
        </authorList>
    </citation>
    <scope>NUCLEOTIDE SEQUENCE</scope>
    <source>
        <tissue evidence="2">Whole organism</tissue>
    </source>
</reference>
<dbReference type="CDD" id="cd00866">
    <property type="entry name" value="PEBP_euk"/>
    <property type="match status" value="1"/>
</dbReference>
<dbReference type="Pfam" id="PF01161">
    <property type="entry name" value="PBP"/>
    <property type="match status" value="1"/>
</dbReference>
<feature type="chain" id="PRO_5005489128" evidence="1">
    <location>
        <begin position="20"/>
        <end position="189"/>
    </location>
</feature>
<dbReference type="InterPro" id="IPR008914">
    <property type="entry name" value="PEBP"/>
</dbReference>
<evidence type="ECO:0000256" key="1">
    <source>
        <dbReference type="SAM" id="SignalP"/>
    </source>
</evidence>
<dbReference type="EMBL" id="HACA01026850">
    <property type="protein sequence ID" value="CDW44211.1"/>
    <property type="molecule type" value="Transcribed_RNA"/>
</dbReference>
<dbReference type="SUPFAM" id="SSF49777">
    <property type="entry name" value="PEBP-like"/>
    <property type="match status" value="1"/>
</dbReference>
<dbReference type="InterPro" id="IPR036610">
    <property type="entry name" value="PEBP-like_sf"/>
</dbReference>
<protein>
    <submittedName>
        <fullName evidence="2">Phosphatidylethanolaminebinding protein homolog F40A3.3like [Musca domestica]</fullName>
    </submittedName>
</protein>
<sequence length="189" mass="21281">MVIFSLTPLLVLFCSSVCSQNNHVLEAFMDDDIFEALSLTPQNTLGTLSIYFDFFVESGTEYSRESTQETPAVDLSPFMEYEKKYTLIMADPDALSRSNPVFRSYLHWIVSDLSFQNSDLRNGDVPYVGPGPPKGTGLHRYIFLLFEQTCFVDLGGFSNENRKSFNVGEFASGNNMKLIAGNYFLAQNK</sequence>
<dbReference type="Gene3D" id="3.90.280.10">
    <property type="entry name" value="PEBP-like"/>
    <property type="match status" value="1"/>
</dbReference>
<proteinExistence type="predicted"/>
<dbReference type="PANTHER" id="PTHR11362">
    <property type="entry name" value="PHOSPHATIDYLETHANOLAMINE-BINDING PROTEIN"/>
    <property type="match status" value="1"/>
</dbReference>
<evidence type="ECO:0000313" key="2">
    <source>
        <dbReference type="EMBL" id="CDW44211.1"/>
    </source>
</evidence>
<organism evidence="2">
    <name type="scientific">Lepeophtheirus salmonis</name>
    <name type="common">Salmon louse</name>
    <name type="synonym">Caligus salmonis</name>
    <dbReference type="NCBI Taxonomy" id="72036"/>
    <lineage>
        <taxon>Eukaryota</taxon>
        <taxon>Metazoa</taxon>
        <taxon>Ecdysozoa</taxon>
        <taxon>Arthropoda</taxon>
        <taxon>Crustacea</taxon>
        <taxon>Multicrustacea</taxon>
        <taxon>Hexanauplia</taxon>
        <taxon>Copepoda</taxon>
        <taxon>Siphonostomatoida</taxon>
        <taxon>Caligidae</taxon>
        <taxon>Lepeophtheirus</taxon>
    </lineage>
</organism>
<feature type="signal peptide" evidence="1">
    <location>
        <begin position="1"/>
        <end position="19"/>
    </location>
</feature>
<dbReference type="InterPro" id="IPR035810">
    <property type="entry name" value="PEBP_euk"/>
</dbReference>
<accession>A0A0K2V2L0</accession>
<name>A0A0K2V2L0_LEPSM</name>
<dbReference type="AlphaFoldDB" id="A0A0K2V2L0"/>
<dbReference type="PANTHER" id="PTHR11362:SF82">
    <property type="entry name" value="PHOSPHATIDYLETHANOLAMINE-BINDING PROTEIN 4"/>
    <property type="match status" value="1"/>
</dbReference>
<dbReference type="OMA" id="SFNFEMF"/>
<keyword evidence="1" id="KW-0732">Signal</keyword>